<keyword evidence="5 9" id="KW-0269">Exonuclease</keyword>
<keyword evidence="3" id="KW-0540">Nuclease</keyword>
<evidence type="ECO:0000313" key="10">
    <source>
        <dbReference type="Proteomes" id="UP000590542"/>
    </source>
</evidence>
<dbReference type="InterPro" id="IPR051673">
    <property type="entry name" value="SSDNA_exonuclease_RecJ"/>
</dbReference>
<feature type="domain" description="DHHA1" evidence="7">
    <location>
        <begin position="325"/>
        <end position="418"/>
    </location>
</feature>
<dbReference type="AlphaFoldDB" id="A0A7X9E6I9"/>
<sequence length="542" mass="61384">MFNWNVLGKYDPGKDVIETILKNRGIKNVKEFLSNKTLNECFDQMPKDFKKSLNEAKDIVDTAIKKDIPIVVFGDYDSDGINATAILYNFFKDEKGYENIHYFIPNRFEHSYGITISAIDDILRKFKKEKEMLFITVDVGITAYKEIEYIKSLGHKVILTDHHQRPDKIPNADCVLWSDQICGAVISWILSKALGSKNKQSLANAALATITDLQTLVGFNRVVVKYGLSILNNNPPLGLKKLLSISGKEEGEITTYELGWVLGPRLNASGRLETAEDSIRLLIEKDEKVLSELALKLNTKNIQRQEKTLEMYEIASEFKDNNLPKIIFSVDKKYHEGIIGLVAAKLTQKYYRPSIVICLMDKYGKGSVRSVPGVNIIEILRKYEDLFIDLGGHPMAAGFTIDKENIDKFKKKIEKYAEENINEKDLIPSINIDLNIPANLISEKLVNLIDSLKPFGLGNDQPVFLTQNLGVVSCDMIGKNQQHLKLSLYDGKKYYKAVYFDGAKSCKGLNIGSKIDLVYTLKKNEYNGNRNIDLIVKDFRKV</sequence>
<gene>
    <name evidence="9" type="primary">recJ</name>
    <name evidence="9" type="ORF">GYA37_00815</name>
</gene>
<name>A0A7X9E6I9_UNCKA</name>
<organism evidence="9 10">
    <name type="scientific">candidate division WWE3 bacterium</name>
    <dbReference type="NCBI Taxonomy" id="2053526"/>
    <lineage>
        <taxon>Bacteria</taxon>
        <taxon>Katanobacteria</taxon>
    </lineage>
</organism>
<dbReference type="Pfam" id="PF02272">
    <property type="entry name" value="DHHA1"/>
    <property type="match status" value="1"/>
</dbReference>
<comment type="similarity">
    <text evidence="1">Belongs to the RecJ family.</text>
</comment>
<evidence type="ECO:0000256" key="4">
    <source>
        <dbReference type="ARBA" id="ARBA00022801"/>
    </source>
</evidence>
<dbReference type="Proteomes" id="UP000590542">
    <property type="component" value="Unassembled WGS sequence"/>
</dbReference>
<evidence type="ECO:0000259" key="8">
    <source>
        <dbReference type="Pfam" id="PF17768"/>
    </source>
</evidence>
<evidence type="ECO:0000256" key="2">
    <source>
        <dbReference type="ARBA" id="ARBA00019841"/>
    </source>
</evidence>
<dbReference type="InterPro" id="IPR041122">
    <property type="entry name" value="RecJ_OB"/>
</dbReference>
<protein>
    <recommendedName>
        <fullName evidence="2">Single-stranded-DNA-specific exonuclease RecJ</fullName>
    </recommendedName>
</protein>
<dbReference type="Gene3D" id="3.90.1640.30">
    <property type="match status" value="1"/>
</dbReference>
<dbReference type="GO" id="GO:0008409">
    <property type="term" value="F:5'-3' exonuclease activity"/>
    <property type="evidence" value="ECO:0007669"/>
    <property type="project" value="InterPro"/>
</dbReference>
<accession>A0A7X9E6I9</accession>
<dbReference type="Pfam" id="PF01368">
    <property type="entry name" value="DHH"/>
    <property type="match status" value="1"/>
</dbReference>
<evidence type="ECO:0000313" key="9">
    <source>
        <dbReference type="EMBL" id="NMB91369.1"/>
    </source>
</evidence>
<evidence type="ECO:0000256" key="5">
    <source>
        <dbReference type="ARBA" id="ARBA00022839"/>
    </source>
</evidence>
<evidence type="ECO:0000259" key="6">
    <source>
        <dbReference type="Pfam" id="PF01368"/>
    </source>
</evidence>
<reference evidence="9 10" key="1">
    <citation type="journal article" date="2020" name="Biotechnol. Biofuels">
        <title>New insights from the biogas microbiome by comprehensive genome-resolved metagenomics of nearly 1600 species originating from multiple anaerobic digesters.</title>
        <authorList>
            <person name="Campanaro S."/>
            <person name="Treu L."/>
            <person name="Rodriguez-R L.M."/>
            <person name="Kovalovszki A."/>
            <person name="Ziels R.M."/>
            <person name="Maus I."/>
            <person name="Zhu X."/>
            <person name="Kougias P.G."/>
            <person name="Basile A."/>
            <person name="Luo G."/>
            <person name="Schluter A."/>
            <person name="Konstantinidis K.T."/>
            <person name="Angelidaki I."/>
        </authorList>
    </citation>
    <scope>NUCLEOTIDE SEQUENCE [LARGE SCALE GENOMIC DNA]</scope>
    <source>
        <strain evidence="9">AS27yjCOA_202</strain>
    </source>
</reference>
<keyword evidence="4" id="KW-0378">Hydrolase</keyword>
<dbReference type="EMBL" id="JAAZNV010000006">
    <property type="protein sequence ID" value="NMB91369.1"/>
    <property type="molecule type" value="Genomic_DNA"/>
</dbReference>
<dbReference type="GO" id="GO:0006310">
    <property type="term" value="P:DNA recombination"/>
    <property type="evidence" value="ECO:0007669"/>
    <property type="project" value="InterPro"/>
</dbReference>
<dbReference type="GO" id="GO:0006281">
    <property type="term" value="P:DNA repair"/>
    <property type="evidence" value="ECO:0007669"/>
    <property type="project" value="InterPro"/>
</dbReference>
<comment type="caution">
    <text evidence="9">The sequence shown here is derived from an EMBL/GenBank/DDBJ whole genome shotgun (WGS) entry which is preliminary data.</text>
</comment>
<evidence type="ECO:0000259" key="7">
    <source>
        <dbReference type="Pfam" id="PF02272"/>
    </source>
</evidence>
<dbReference type="Pfam" id="PF17768">
    <property type="entry name" value="RecJ_OB"/>
    <property type="match status" value="1"/>
</dbReference>
<dbReference type="Gene3D" id="3.10.310.30">
    <property type="match status" value="1"/>
</dbReference>
<feature type="domain" description="DDH" evidence="6">
    <location>
        <begin position="70"/>
        <end position="188"/>
    </location>
</feature>
<dbReference type="PANTHER" id="PTHR30255:SF2">
    <property type="entry name" value="SINGLE-STRANDED-DNA-SPECIFIC EXONUCLEASE RECJ"/>
    <property type="match status" value="1"/>
</dbReference>
<evidence type="ECO:0000256" key="3">
    <source>
        <dbReference type="ARBA" id="ARBA00022722"/>
    </source>
</evidence>
<proteinExistence type="inferred from homology"/>
<dbReference type="NCBIfam" id="TIGR00644">
    <property type="entry name" value="recJ"/>
    <property type="match status" value="1"/>
</dbReference>
<feature type="domain" description="RecJ OB" evidence="8">
    <location>
        <begin position="432"/>
        <end position="538"/>
    </location>
</feature>
<dbReference type="SUPFAM" id="SSF64182">
    <property type="entry name" value="DHH phosphoesterases"/>
    <property type="match status" value="1"/>
</dbReference>
<evidence type="ECO:0000256" key="1">
    <source>
        <dbReference type="ARBA" id="ARBA00005915"/>
    </source>
</evidence>
<dbReference type="InterPro" id="IPR038763">
    <property type="entry name" value="DHH_sf"/>
</dbReference>
<dbReference type="InterPro" id="IPR001667">
    <property type="entry name" value="DDH_dom"/>
</dbReference>
<dbReference type="PANTHER" id="PTHR30255">
    <property type="entry name" value="SINGLE-STRANDED-DNA-SPECIFIC EXONUCLEASE RECJ"/>
    <property type="match status" value="1"/>
</dbReference>
<dbReference type="InterPro" id="IPR004610">
    <property type="entry name" value="RecJ"/>
</dbReference>
<dbReference type="GO" id="GO:0003676">
    <property type="term" value="F:nucleic acid binding"/>
    <property type="evidence" value="ECO:0007669"/>
    <property type="project" value="InterPro"/>
</dbReference>
<dbReference type="InterPro" id="IPR003156">
    <property type="entry name" value="DHHA1_dom"/>
</dbReference>